<dbReference type="InterPro" id="IPR013022">
    <property type="entry name" value="Xyl_isomerase-like_TIM-brl"/>
</dbReference>
<dbReference type="SUPFAM" id="SSF51658">
    <property type="entry name" value="Xylose isomerase-like"/>
    <property type="match status" value="1"/>
</dbReference>
<dbReference type="Gene3D" id="3.20.20.150">
    <property type="entry name" value="Divalent-metal-dependent TIM barrel enzymes"/>
    <property type="match status" value="1"/>
</dbReference>
<comment type="caution">
    <text evidence="2">The sequence shown here is derived from an EMBL/GenBank/DDBJ whole genome shotgun (WGS) entry which is preliminary data.</text>
</comment>
<dbReference type="Pfam" id="PF01261">
    <property type="entry name" value="AP_endonuc_2"/>
    <property type="match status" value="1"/>
</dbReference>
<sequence length="271" mass="30153">MKLGIFSKVYLEYEMEIALHKIKAHGMSAVQFNFANVGLASLPIEISQNIIDQIKEATINSGVNIAVISGTFNTLELNEEKIVDNQLCFENVVKAAAALAVPYVSISTGSLNQEDFWSPHPDNHTDRAWSLLQHSLAWMLEIAEANQVTLVFEPEQANVVSTAEDALRLLREMDSPHLKVLYDAGNLVTPQDHKDLIGKITKTLTALKDYIAIAHCKDAFVTEEKIIFQPVGKGNLPLKQYLNELCKNYDGPIIMHGLDEADVTYAINYLN</sequence>
<name>A0A1R0Y4H9_9BACL</name>
<dbReference type="InterPro" id="IPR036237">
    <property type="entry name" value="Xyl_isomerase-like_sf"/>
</dbReference>
<dbReference type="Proteomes" id="UP000187439">
    <property type="component" value="Unassembled WGS sequence"/>
</dbReference>
<proteinExistence type="predicted"/>
<dbReference type="PANTHER" id="PTHR12110">
    <property type="entry name" value="HYDROXYPYRUVATE ISOMERASE"/>
    <property type="match status" value="1"/>
</dbReference>
<dbReference type="InterPro" id="IPR050312">
    <property type="entry name" value="IolE/XylAMocC-like"/>
</dbReference>
<reference evidence="2 3" key="1">
    <citation type="submission" date="2016-10" db="EMBL/GenBank/DDBJ databases">
        <title>Paenibacillus species isolates.</title>
        <authorList>
            <person name="Beno S.M."/>
        </authorList>
    </citation>
    <scope>NUCLEOTIDE SEQUENCE [LARGE SCALE GENOMIC DNA]</scope>
    <source>
        <strain evidence="2 3">FSL H7-0710</strain>
    </source>
</reference>
<feature type="domain" description="Xylose isomerase-like TIM barrel" evidence="1">
    <location>
        <begin position="20"/>
        <end position="255"/>
    </location>
</feature>
<gene>
    <name evidence="2" type="ORF">BSK52_09135</name>
</gene>
<dbReference type="OrthoDB" id="2063291at2"/>
<organism evidence="2 3">
    <name type="scientific">Paenibacillus odorifer</name>
    <dbReference type="NCBI Taxonomy" id="189426"/>
    <lineage>
        <taxon>Bacteria</taxon>
        <taxon>Bacillati</taxon>
        <taxon>Bacillota</taxon>
        <taxon>Bacilli</taxon>
        <taxon>Bacillales</taxon>
        <taxon>Paenibacillaceae</taxon>
        <taxon>Paenibacillus</taxon>
    </lineage>
</organism>
<evidence type="ECO:0000313" key="2">
    <source>
        <dbReference type="EMBL" id="OMD42246.1"/>
    </source>
</evidence>
<evidence type="ECO:0000259" key="1">
    <source>
        <dbReference type="Pfam" id="PF01261"/>
    </source>
</evidence>
<dbReference type="RefSeq" id="WP_076118569.1">
    <property type="nucleotide sequence ID" value="NZ_MPTC01000005.1"/>
</dbReference>
<protein>
    <recommendedName>
        <fullName evidence="1">Xylose isomerase-like TIM barrel domain-containing protein</fullName>
    </recommendedName>
</protein>
<dbReference type="AlphaFoldDB" id="A0A1R0Y4H9"/>
<dbReference type="EMBL" id="MPTC01000005">
    <property type="protein sequence ID" value="OMD42246.1"/>
    <property type="molecule type" value="Genomic_DNA"/>
</dbReference>
<evidence type="ECO:0000313" key="3">
    <source>
        <dbReference type="Proteomes" id="UP000187439"/>
    </source>
</evidence>
<accession>A0A1R0Y4H9</accession>